<dbReference type="GO" id="GO:0009279">
    <property type="term" value="C:cell outer membrane"/>
    <property type="evidence" value="ECO:0007669"/>
    <property type="project" value="UniProtKB-SubCell"/>
</dbReference>
<keyword evidence="2 8" id="KW-0813">Transport</keyword>
<proteinExistence type="inferred from homology"/>
<keyword evidence="3 8" id="KW-1134">Transmembrane beta strand</keyword>
<dbReference type="InterPro" id="IPR036942">
    <property type="entry name" value="Beta-barrel_TonB_sf"/>
</dbReference>
<name>A0A3P2AAV7_9BACE</name>
<dbReference type="Gene3D" id="2.60.40.1120">
    <property type="entry name" value="Carboxypeptidase-like, regulatory domain"/>
    <property type="match status" value="1"/>
</dbReference>
<dbReference type="InterPro" id="IPR039426">
    <property type="entry name" value="TonB-dep_rcpt-like"/>
</dbReference>
<organism evidence="12 13">
    <name type="scientific">Prevotella heparinolytica</name>
    <dbReference type="NCBI Taxonomy" id="28113"/>
    <lineage>
        <taxon>Bacteria</taxon>
        <taxon>Pseudomonadati</taxon>
        <taxon>Bacteroidota</taxon>
        <taxon>Bacteroidia</taxon>
        <taxon>Bacteroidales</taxon>
        <taxon>Bacteroidaceae</taxon>
        <taxon>Bacteroides</taxon>
    </lineage>
</organism>
<evidence type="ECO:0000256" key="6">
    <source>
        <dbReference type="ARBA" id="ARBA00023136"/>
    </source>
</evidence>
<dbReference type="Pfam" id="PF07715">
    <property type="entry name" value="Plug"/>
    <property type="match status" value="1"/>
</dbReference>
<dbReference type="SUPFAM" id="SSF49464">
    <property type="entry name" value="Carboxypeptidase regulatory domain-like"/>
    <property type="match status" value="1"/>
</dbReference>
<dbReference type="Proteomes" id="UP000279562">
    <property type="component" value="Unassembled WGS sequence"/>
</dbReference>
<evidence type="ECO:0000256" key="5">
    <source>
        <dbReference type="ARBA" id="ARBA00023077"/>
    </source>
</evidence>
<evidence type="ECO:0000256" key="3">
    <source>
        <dbReference type="ARBA" id="ARBA00022452"/>
    </source>
</evidence>
<keyword evidence="6 8" id="KW-0472">Membrane</keyword>
<dbReference type="InterPro" id="IPR037066">
    <property type="entry name" value="Plug_dom_sf"/>
</dbReference>
<comment type="similarity">
    <text evidence="8 9">Belongs to the TonB-dependent receptor family.</text>
</comment>
<keyword evidence="7 8" id="KW-0998">Cell outer membrane</keyword>
<dbReference type="AlphaFoldDB" id="A0A3P2AAV7"/>
<feature type="domain" description="TonB-dependent receptor-like beta-barrel" evidence="10">
    <location>
        <begin position="458"/>
        <end position="1010"/>
    </location>
</feature>
<evidence type="ECO:0000259" key="10">
    <source>
        <dbReference type="Pfam" id="PF00593"/>
    </source>
</evidence>
<keyword evidence="4 8" id="KW-0812">Transmembrane</keyword>
<comment type="subcellular location">
    <subcellularLocation>
        <location evidence="1 8">Cell outer membrane</location>
        <topology evidence="1 8">Multi-pass membrane protein</topology>
    </subcellularLocation>
</comment>
<dbReference type="RefSeq" id="WP_125238517.1">
    <property type="nucleotide sequence ID" value="NZ_CAACYH010000004.1"/>
</dbReference>
<dbReference type="SUPFAM" id="SSF56935">
    <property type="entry name" value="Porins"/>
    <property type="match status" value="1"/>
</dbReference>
<dbReference type="Gene3D" id="2.170.130.10">
    <property type="entry name" value="TonB-dependent receptor, plug domain"/>
    <property type="match status" value="1"/>
</dbReference>
<dbReference type="NCBIfam" id="TIGR04057">
    <property type="entry name" value="SusC_RagA_signa"/>
    <property type="match status" value="1"/>
</dbReference>
<dbReference type="Pfam" id="PF00593">
    <property type="entry name" value="TonB_dep_Rec_b-barrel"/>
    <property type="match status" value="1"/>
</dbReference>
<dbReference type="Pfam" id="PF13715">
    <property type="entry name" value="CarbopepD_reg_2"/>
    <property type="match status" value="1"/>
</dbReference>
<dbReference type="InterPro" id="IPR012910">
    <property type="entry name" value="Plug_dom"/>
</dbReference>
<keyword evidence="12" id="KW-0675">Receptor</keyword>
<keyword evidence="5 9" id="KW-0798">TonB box</keyword>
<dbReference type="InterPro" id="IPR023997">
    <property type="entry name" value="TonB-dep_OMP_SusC/RagA_CS"/>
</dbReference>
<dbReference type="InterPro" id="IPR023996">
    <property type="entry name" value="TonB-dep_OMP_SusC/RagA"/>
</dbReference>
<dbReference type="InterPro" id="IPR000531">
    <property type="entry name" value="Beta-barrel_TonB"/>
</dbReference>
<evidence type="ECO:0000256" key="7">
    <source>
        <dbReference type="ARBA" id="ARBA00023237"/>
    </source>
</evidence>
<dbReference type="NCBIfam" id="TIGR04056">
    <property type="entry name" value="OMP_RagA_SusC"/>
    <property type="match status" value="1"/>
</dbReference>
<evidence type="ECO:0000313" key="13">
    <source>
        <dbReference type="Proteomes" id="UP000279562"/>
    </source>
</evidence>
<evidence type="ECO:0000256" key="1">
    <source>
        <dbReference type="ARBA" id="ARBA00004571"/>
    </source>
</evidence>
<dbReference type="EMBL" id="RQYF01000008">
    <property type="protein sequence ID" value="RRD92632.1"/>
    <property type="molecule type" value="Genomic_DNA"/>
</dbReference>
<evidence type="ECO:0000256" key="9">
    <source>
        <dbReference type="RuleBase" id="RU003357"/>
    </source>
</evidence>
<dbReference type="InterPro" id="IPR008969">
    <property type="entry name" value="CarboxyPept-like_regulatory"/>
</dbReference>
<accession>A0A3P2AAV7</accession>
<dbReference type="OrthoDB" id="1109428at2"/>
<gene>
    <name evidence="12" type="ORF">EII33_03255</name>
</gene>
<protein>
    <submittedName>
        <fullName evidence="12">TonB-dependent receptor</fullName>
    </submittedName>
</protein>
<feature type="domain" description="TonB-dependent receptor plug" evidence="11">
    <location>
        <begin position="119"/>
        <end position="225"/>
    </location>
</feature>
<dbReference type="PROSITE" id="PS52016">
    <property type="entry name" value="TONB_DEPENDENT_REC_3"/>
    <property type="match status" value="1"/>
</dbReference>
<evidence type="ECO:0000256" key="4">
    <source>
        <dbReference type="ARBA" id="ARBA00022692"/>
    </source>
</evidence>
<comment type="caution">
    <text evidence="12">The sequence shown here is derived from an EMBL/GenBank/DDBJ whole genome shotgun (WGS) entry which is preliminary data.</text>
</comment>
<dbReference type="Gene3D" id="2.40.170.20">
    <property type="entry name" value="TonB-dependent receptor, beta-barrel domain"/>
    <property type="match status" value="1"/>
</dbReference>
<evidence type="ECO:0000259" key="11">
    <source>
        <dbReference type="Pfam" id="PF07715"/>
    </source>
</evidence>
<evidence type="ECO:0000313" key="12">
    <source>
        <dbReference type="EMBL" id="RRD92632.1"/>
    </source>
</evidence>
<evidence type="ECO:0000256" key="8">
    <source>
        <dbReference type="PROSITE-ProRule" id="PRU01360"/>
    </source>
</evidence>
<sequence length="1044" mass="114111">MSMLKNIGLRICAFIALFFVGIGTFAQQIQVKGTVVEKSTGETIIGASVAEVGSAGNGTITDIDGNFVLSVASGASLSISYIGYKTVTVKAQPALRIELEEDSQLIDEVVVTGYSSQRKADLTGAVAVVSAKSLKTTSSPDPMKALQGKVPGMTITMDGAPSGTGTVRIRGIGSFNSSQDPLYVIDGVPTNATLNSLNTNDIESMQVLKDAASASIYGSRAANGVIIITTKQGKKGDKIKVDFSANLTAQFYTPQSMMELSNTPEYATAMAQAALNDGLDPVAYAANYGLDLKAKTGMNITVYNPSAGEYQDYVVNGLYGGYINQSKTMQCSNTDWLDAISRVGLSQIYDISLSNATDKRSSMFSLGYKKNTGILKYTDFENISARMNSMYHVNNYVSVGENFTVTYTNQVNSSPMENALKMAPTVPVYETDGTTFAGPVGGMSDRQNPLRELYHNRDNRLEIWRLFGNAYVDIKPVEGLLLRTNFGLDYDAAFIHSMRYTFRSDIVKNDTPSTTVSQANDLKWTWANTANYNFKLGEEHTFAMLAGIELHRQKRVDMSGYAEDFAVENSDYMWPDAATGIQKATGIENGYSLVSLFGKVDYNWQDLLLASFTIRRDGSSRFGKNNRYGTFPAVTLGYRISKLLNKEWIDELKLRASWGETGNQAISNTARYSIFLADYGQDRVTSTAYDLFLQGSGTFPSGFRTSQAANSNLKWETTVQYNLGLDFALLQNTLYGSVDGYVKNVKDMLISPAYLGAMGEGGASWFNGPSLRNWGMEFALGYRKTLECGLDYNINANLDFFRNKVTYLPSTATGSYAHTAKENLVEAGVPYGSIVGYVVDGLYQNKAEVLASGQENARVGGLKYADIDGNGVINFEDQTWIFNPVPDFSYGLNIELNYKNFDMSVFLQGVFGQDVYNNQKFQTDFWSLTDAGSNKGNRLLGAWTADNTASDIPALTTNNTGDEGRASSYFVENGSYLKLRTLQLGYNVPAAFLSKFKMSSARLYVSGQNLLTIKSNSLTCADPENPNWAYPLATSLSFGIQLGF</sequence>
<evidence type="ECO:0000256" key="2">
    <source>
        <dbReference type="ARBA" id="ARBA00022448"/>
    </source>
</evidence>
<reference evidence="12 13" key="1">
    <citation type="submission" date="2018-11" db="EMBL/GenBank/DDBJ databases">
        <title>Genomes From Bacteria Associated with the Canine Oral Cavity: a Test Case for Automated Genome-Based Taxonomic Assignment.</title>
        <authorList>
            <person name="Coil D.A."/>
            <person name="Jospin G."/>
            <person name="Darling A.E."/>
            <person name="Wallis C."/>
            <person name="Davis I.J."/>
            <person name="Harris S."/>
            <person name="Eisen J.A."/>
            <person name="Holcombe L.J."/>
            <person name="O'Flynn C."/>
        </authorList>
    </citation>
    <scope>NUCLEOTIDE SEQUENCE [LARGE SCALE GENOMIC DNA]</scope>
    <source>
        <strain evidence="12 13">OH1047_COT-310</strain>
    </source>
</reference>
<keyword evidence="13" id="KW-1185">Reference proteome</keyword>